<dbReference type="PANTHER" id="PTHR36350">
    <property type="entry name" value="TRANSMEMBRANE PROTEIN"/>
    <property type="match status" value="1"/>
</dbReference>
<dbReference type="Proteomes" id="UP000195402">
    <property type="component" value="Unassembled WGS sequence"/>
</dbReference>
<dbReference type="PANTHER" id="PTHR36350:SF3">
    <property type="entry name" value="TRANSMEMBRANE PROTEIN"/>
    <property type="match status" value="1"/>
</dbReference>
<reference evidence="2 3" key="1">
    <citation type="journal article" date="2017" name="Mol. Plant">
        <title>The Genome of Medicinal Plant Macleaya cordata Provides New Insights into Benzylisoquinoline Alkaloids Metabolism.</title>
        <authorList>
            <person name="Liu X."/>
            <person name="Liu Y."/>
            <person name="Huang P."/>
            <person name="Ma Y."/>
            <person name="Qing Z."/>
            <person name="Tang Q."/>
            <person name="Cao H."/>
            <person name="Cheng P."/>
            <person name="Zheng Y."/>
            <person name="Yuan Z."/>
            <person name="Zhou Y."/>
            <person name="Liu J."/>
            <person name="Tang Z."/>
            <person name="Zhuo Y."/>
            <person name="Zhang Y."/>
            <person name="Yu L."/>
            <person name="Huang J."/>
            <person name="Yang P."/>
            <person name="Peng Q."/>
            <person name="Zhang J."/>
            <person name="Jiang W."/>
            <person name="Zhang Z."/>
            <person name="Lin K."/>
            <person name="Ro D.K."/>
            <person name="Chen X."/>
            <person name="Xiong X."/>
            <person name="Shang Y."/>
            <person name="Huang S."/>
            <person name="Zeng J."/>
        </authorList>
    </citation>
    <scope>NUCLEOTIDE SEQUENCE [LARGE SCALE GENOMIC DNA]</scope>
    <source>
        <strain evidence="3">cv. BLH2017</strain>
        <tissue evidence="2">Root</tissue>
    </source>
</reference>
<proteinExistence type="predicted"/>
<comment type="caution">
    <text evidence="2">The sequence shown here is derived from an EMBL/GenBank/DDBJ whole genome shotgun (WGS) entry which is preliminary data.</text>
</comment>
<keyword evidence="1" id="KW-0812">Transmembrane</keyword>
<gene>
    <name evidence="2" type="ORF">BVC80_8179g2</name>
</gene>
<evidence type="ECO:0008006" key="4">
    <source>
        <dbReference type="Google" id="ProtNLM"/>
    </source>
</evidence>
<evidence type="ECO:0000256" key="1">
    <source>
        <dbReference type="SAM" id="Phobius"/>
    </source>
</evidence>
<keyword evidence="1" id="KW-0472">Membrane</keyword>
<keyword evidence="1" id="KW-1133">Transmembrane helix</keyword>
<sequence length="122" mass="13768">MNQSSSSSSSSSEPTTMSNWLNWFSLNSKCWPIQVAISILISTGCLCVMVFKYRKERSKPKDTRILMRSSSIGLLHGGKLAMQRLLDSHNALANMAILSEADETRFQDLLDQKTHDFKKLQV</sequence>
<accession>A0A200QSP5</accession>
<organism evidence="2 3">
    <name type="scientific">Macleaya cordata</name>
    <name type="common">Five-seeded plume-poppy</name>
    <name type="synonym">Bocconia cordata</name>
    <dbReference type="NCBI Taxonomy" id="56857"/>
    <lineage>
        <taxon>Eukaryota</taxon>
        <taxon>Viridiplantae</taxon>
        <taxon>Streptophyta</taxon>
        <taxon>Embryophyta</taxon>
        <taxon>Tracheophyta</taxon>
        <taxon>Spermatophyta</taxon>
        <taxon>Magnoliopsida</taxon>
        <taxon>Ranunculales</taxon>
        <taxon>Papaveraceae</taxon>
        <taxon>Papaveroideae</taxon>
        <taxon>Macleaya</taxon>
    </lineage>
</organism>
<keyword evidence="3" id="KW-1185">Reference proteome</keyword>
<name>A0A200QSP5_MACCD</name>
<dbReference type="AlphaFoldDB" id="A0A200QSP5"/>
<protein>
    <recommendedName>
        <fullName evidence="4">Transmembrane protein</fullName>
    </recommendedName>
</protein>
<dbReference type="InParanoid" id="A0A200QSP5"/>
<dbReference type="OrthoDB" id="1425929at2759"/>
<dbReference type="EMBL" id="MVGT01001131">
    <property type="protein sequence ID" value="OVA13463.1"/>
    <property type="molecule type" value="Genomic_DNA"/>
</dbReference>
<feature type="transmembrane region" description="Helical" evidence="1">
    <location>
        <begin position="31"/>
        <end position="51"/>
    </location>
</feature>
<evidence type="ECO:0000313" key="3">
    <source>
        <dbReference type="Proteomes" id="UP000195402"/>
    </source>
</evidence>
<evidence type="ECO:0000313" key="2">
    <source>
        <dbReference type="EMBL" id="OVA13463.1"/>
    </source>
</evidence>